<feature type="region of interest" description="Disordered" evidence="1">
    <location>
        <begin position="34"/>
        <end position="95"/>
    </location>
</feature>
<accession>A0A9N7ZBD6</accession>
<protein>
    <submittedName>
        <fullName evidence="2">Uncharacterized protein</fullName>
    </submittedName>
</protein>
<evidence type="ECO:0000256" key="1">
    <source>
        <dbReference type="SAM" id="MobiDB-lite"/>
    </source>
</evidence>
<evidence type="ECO:0000313" key="2">
    <source>
        <dbReference type="EMBL" id="CAB1455549.1"/>
    </source>
</evidence>
<reference evidence="2" key="1">
    <citation type="submission" date="2020-03" db="EMBL/GenBank/DDBJ databases">
        <authorList>
            <person name="Weist P."/>
        </authorList>
    </citation>
    <scope>NUCLEOTIDE SEQUENCE</scope>
</reference>
<proteinExistence type="predicted"/>
<dbReference type="Proteomes" id="UP001153269">
    <property type="component" value="Unassembled WGS sequence"/>
</dbReference>
<name>A0A9N7ZBD6_PLEPL</name>
<organism evidence="2 3">
    <name type="scientific">Pleuronectes platessa</name>
    <name type="common">European plaice</name>
    <dbReference type="NCBI Taxonomy" id="8262"/>
    <lineage>
        <taxon>Eukaryota</taxon>
        <taxon>Metazoa</taxon>
        <taxon>Chordata</taxon>
        <taxon>Craniata</taxon>
        <taxon>Vertebrata</taxon>
        <taxon>Euteleostomi</taxon>
        <taxon>Actinopterygii</taxon>
        <taxon>Neopterygii</taxon>
        <taxon>Teleostei</taxon>
        <taxon>Neoteleostei</taxon>
        <taxon>Acanthomorphata</taxon>
        <taxon>Carangaria</taxon>
        <taxon>Pleuronectiformes</taxon>
        <taxon>Pleuronectoidei</taxon>
        <taxon>Pleuronectidae</taxon>
        <taxon>Pleuronectes</taxon>
    </lineage>
</organism>
<evidence type="ECO:0000313" key="3">
    <source>
        <dbReference type="Proteomes" id="UP001153269"/>
    </source>
</evidence>
<feature type="compositionally biased region" description="Low complexity" evidence="1">
    <location>
        <begin position="82"/>
        <end position="95"/>
    </location>
</feature>
<feature type="compositionally biased region" description="Basic and acidic residues" evidence="1">
    <location>
        <begin position="62"/>
        <end position="81"/>
    </location>
</feature>
<dbReference type="EMBL" id="CADEAL010004261">
    <property type="protein sequence ID" value="CAB1455549.1"/>
    <property type="molecule type" value="Genomic_DNA"/>
</dbReference>
<sequence length="168" mass="19644">MDYDLWIAHQRSQWWIQYGGVYIVWADNSGHDVTSSAFHQRRGSRTANLPATIFDPEEDSQEQDRERTDKQTEKRTEKQTETTKATTKMATATKTTTQWVRQLQIRSFEEEEQEEKGQDHETITTGLVERETFLSRNGEIAWSLRAYDREEARCSSPRAPGCNDVLRR</sequence>
<dbReference type="AlphaFoldDB" id="A0A9N7ZBD6"/>
<gene>
    <name evidence="2" type="ORF">PLEPLA_LOCUS43330</name>
</gene>
<keyword evidence="3" id="KW-1185">Reference proteome</keyword>
<comment type="caution">
    <text evidence="2">The sequence shown here is derived from an EMBL/GenBank/DDBJ whole genome shotgun (WGS) entry which is preliminary data.</text>
</comment>